<dbReference type="Pfam" id="PF12679">
    <property type="entry name" value="ABC2_membrane_2"/>
    <property type="match status" value="1"/>
</dbReference>
<accession>A0A4P8IGG6</accession>
<organism evidence="2 3">
    <name type="scientific">Anaerostipes rhamnosivorans</name>
    <dbReference type="NCBI Taxonomy" id="1229621"/>
    <lineage>
        <taxon>Bacteria</taxon>
        <taxon>Bacillati</taxon>
        <taxon>Bacillota</taxon>
        <taxon>Clostridia</taxon>
        <taxon>Lachnospirales</taxon>
        <taxon>Lachnospiraceae</taxon>
        <taxon>Anaerostipes</taxon>
    </lineage>
</organism>
<name>A0A4P8IGG6_9FIRM</name>
<feature type="transmembrane region" description="Helical" evidence="1">
    <location>
        <begin position="166"/>
        <end position="186"/>
    </location>
</feature>
<dbReference type="Proteomes" id="UP000298653">
    <property type="component" value="Chromosome"/>
</dbReference>
<gene>
    <name evidence="2" type="ORF">AR1Y2_2451</name>
</gene>
<keyword evidence="1" id="KW-0472">Membrane</keyword>
<keyword evidence="3" id="KW-1185">Reference proteome</keyword>
<evidence type="ECO:0000313" key="2">
    <source>
        <dbReference type="EMBL" id="QCP35905.1"/>
    </source>
</evidence>
<feature type="transmembrane region" description="Helical" evidence="1">
    <location>
        <begin position="20"/>
        <end position="39"/>
    </location>
</feature>
<evidence type="ECO:0000256" key="1">
    <source>
        <dbReference type="SAM" id="Phobius"/>
    </source>
</evidence>
<dbReference type="KEGG" id="arf:AR1Y2_2451"/>
<keyword evidence="1" id="KW-1133">Transmembrane helix</keyword>
<feature type="transmembrane region" description="Helical" evidence="1">
    <location>
        <begin position="76"/>
        <end position="93"/>
    </location>
</feature>
<feature type="transmembrane region" description="Helical" evidence="1">
    <location>
        <begin position="126"/>
        <end position="146"/>
    </location>
</feature>
<feature type="transmembrane region" description="Helical" evidence="1">
    <location>
        <begin position="238"/>
        <end position="257"/>
    </location>
</feature>
<keyword evidence="1" id="KW-0812">Transmembrane</keyword>
<dbReference type="PANTHER" id="PTHR37305">
    <property type="entry name" value="INTEGRAL MEMBRANE PROTEIN-RELATED"/>
    <property type="match status" value="1"/>
</dbReference>
<feature type="transmembrane region" description="Helical" evidence="1">
    <location>
        <begin position="193"/>
        <end position="210"/>
    </location>
</feature>
<dbReference type="OrthoDB" id="66636at2"/>
<dbReference type="EMBL" id="CP040058">
    <property type="protein sequence ID" value="QCP35905.1"/>
    <property type="molecule type" value="Genomic_DNA"/>
</dbReference>
<dbReference type="PANTHER" id="PTHR37305:SF2">
    <property type="entry name" value="BACITRACIN TRANSPORT PERMEASE PROTEIN BCRB"/>
    <property type="match status" value="1"/>
</dbReference>
<dbReference type="RefSeq" id="WP_137329204.1">
    <property type="nucleotide sequence ID" value="NZ_CP040058.1"/>
</dbReference>
<proteinExistence type="predicted"/>
<dbReference type="GO" id="GO:0005886">
    <property type="term" value="C:plasma membrane"/>
    <property type="evidence" value="ECO:0007669"/>
    <property type="project" value="UniProtKB-SubCell"/>
</dbReference>
<dbReference type="GO" id="GO:0140359">
    <property type="term" value="F:ABC-type transporter activity"/>
    <property type="evidence" value="ECO:0007669"/>
    <property type="project" value="InterPro"/>
</dbReference>
<protein>
    <submittedName>
        <fullName evidence="2">Membrane protein, putative</fullName>
    </submittedName>
</protein>
<reference evidence="2 3" key="1">
    <citation type="submission" date="2019-05" db="EMBL/GenBank/DDBJ databases">
        <title>Complete genome sequencing of Anaerostipes rhamnosivorans.</title>
        <authorList>
            <person name="Bui T.P.N."/>
            <person name="de Vos W.M."/>
        </authorList>
    </citation>
    <scope>NUCLEOTIDE SEQUENCE [LARGE SCALE GENOMIC DNA]</scope>
    <source>
        <strain evidence="2 3">1y2</strain>
    </source>
</reference>
<sequence>MNRFFVLPLLKREIKSNYKVFLIIAAVASMYVSVMISMFEPELGKMLSEFEKAMPGLMSAAGMTNPGTTLQSFLKTYLYGFFLFVLPMIYELFAANKLVARYVDLGSMALILAAPHSRRKTVRTQGFFLAVSVCLMIAYITVLGIVCSEAMFPGDLDITEFLRLNAGLLCLHICISGFFFFMSCICNDSRRSTGIGVGVFLAFYLIQMLSNMGDKLENLKYATVFTLFDGDALLKGEIRALVMSGVLLLIGIAFYELGKYRFQKRDLPL</sequence>
<dbReference type="AlphaFoldDB" id="A0A4P8IGG6"/>
<evidence type="ECO:0000313" key="3">
    <source>
        <dbReference type="Proteomes" id="UP000298653"/>
    </source>
</evidence>